<keyword evidence="10" id="KW-1133">Transmembrane helix</keyword>
<keyword evidence="6 10" id="KW-0472">Membrane</keyword>
<dbReference type="InterPro" id="IPR045156">
    <property type="entry name" value="Vac8"/>
</dbReference>
<dbReference type="KEGG" id="acan:ACA1_279600"/>
<evidence type="ECO:0000256" key="1">
    <source>
        <dbReference type="ARBA" id="ARBA00004592"/>
    </source>
</evidence>
<dbReference type="PROSITE" id="PS50176">
    <property type="entry name" value="ARM_REPEAT"/>
    <property type="match status" value="1"/>
</dbReference>
<dbReference type="GO" id="GO:0043495">
    <property type="term" value="F:protein-membrane adaptor activity"/>
    <property type="evidence" value="ECO:0007669"/>
    <property type="project" value="InterPro"/>
</dbReference>
<evidence type="ECO:0000256" key="2">
    <source>
        <dbReference type="ARBA" id="ARBA00005462"/>
    </source>
</evidence>
<evidence type="ECO:0000313" key="12">
    <source>
        <dbReference type="EMBL" id="ELR20978.1"/>
    </source>
</evidence>
<dbReference type="Proteomes" id="UP000011083">
    <property type="component" value="Unassembled WGS sequence"/>
</dbReference>
<dbReference type="Gene3D" id="1.25.10.10">
    <property type="entry name" value="Leucine-rich Repeat Variant"/>
    <property type="match status" value="1"/>
</dbReference>
<evidence type="ECO:0000256" key="7">
    <source>
        <dbReference type="ARBA" id="ARBA00023288"/>
    </source>
</evidence>
<feature type="repeat" description="ARM" evidence="9">
    <location>
        <begin position="191"/>
        <end position="235"/>
    </location>
</feature>
<dbReference type="InterPro" id="IPR000225">
    <property type="entry name" value="Armadillo"/>
</dbReference>
<evidence type="ECO:0000313" key="13">
    <source>
        <dbReference type="Proteomes" id="UP000011083"/>
    </source>
</evidence>
<dbReference type="VEuPathDB" id="AmoebaDB:ACA1_279600"/>
<comment type="similarity">
    <text evidence="2">Belongs to the beta-catenin family.</text>
</comment>
<dbReference type="SUPFAM" id="SSF48371">
    <property type="entry name" value="ARM repeat"/>
    <property type="match status" value="1"/>
</dbReference>
<comment type="similarity">
    <text evidence="3">Belongs to the eutherian X-chromosome-specific Armcx family.</text>
</comment>
<dbReference type="EMBL" id="KB007908">
    <property type="protein sequence ID" value="ELR20978.1"/>
    <property type="molecule type" value="Genomic_DNA"/>
</dbReference>
<dbReference type="InterPro" id="IPR011989">
    <property type="entry name" value="ARM-like"/>
</dbReference>
<feature type="transmembrane region" description="Helical" evidence="10">
    <location>
        <begin position="35"/>
        <end position="52"/>
    </location>
</feature>
<keyword evidence="13" id="KW-1185">Reference proteome</keyword>
<feature type="domain" description="Armadillo repeat-containing" evidence="11">
    <location>
        <begin position="86"/>
        <end position="235"/>
    </location>
</feature>
<dbReference type="PANTHER" id="PTHR47249:SF1">
    <property type="entry name" value="VACUOLAR PROTEIN 8"/>
    <property type="match status" value="1"/>
</dbReference>
<evidence type="ECO:0000256" key="6">
    <source>
        <dbReference type="ARBA" id="ARBA00023136"/>
    </source>
</evidence>
<accession>L8H8C8</accession>
<reference evidence="12 13" key="1">
    <citation type="journal article" date="2013" name="Genome Biol.">
        <title>Genome of Acanthamoeba castellanii highlights extensive lateral gene transfer and early evolution of tyrosine kinase signaling.</title>
        <authorList>
            <person name="Clarke M."/>
            <person name="Lohan A.J."/>
            <person name="Liu B."/>
            <person name="Lagkouvardos I."/>
            <person name="Roy S."/>
            <person name="Zafar N."/>
            <person name="Bertelli C."/>
            <person name="Schilde C."/>
            <person name="Kianianmomeni A."/>
            <person name="Burglin T.R."/>
            <person name="Frech C."/>
            <person name="Turcotte B."/>
            <person name="Kopec K.O."/>
            <person name="Synnott J.M."/>
            <person name="Choo C."/>
            <person name="Paponov I."/>
            <person name="Finkler A."/>
            <person name="Soon Heng Tan C."/>
            <person name="Hutchins A.P."/>
            <person name="Weinmeier T."/>
            <person name="Rattei T."/>
            <person name="Chu J.S."/>
            <person name="Gimenez G."/>
            <person name="Irimia M."/>
            <person name="Rigden D.J."/>
            <person name="Fitzpatrick D.A."/>
            <person name="Lorenzo-Morales J."/>
            <person name="Bateman A."/>
            <person name="Chiu C.H."/>
            <person name="Tang P."/>
            <person name="Hegemann P."/>
            <person name="Fromm H."/>
            <person name="Raoult D."/>
            <person name="Greub G."/>
            <person name="Miranda-Saavedra D."/>
            <person name="Chen N."/>
            <person name="Nash P."/>
            <person name="Ginger M.L."/>
            <person name="Horn M."/>
            <person name="Schaap P."/>
            <person name="Caler L."/>
            <person name="Loftus B."/>
        </authorList>
    </citation>
    <scope>NUCLEOTIDE SEQUENCE [LARGE SCALE GENOMIC DNA]</scope>
    <source>
        <strain evidence="12 13">Neff</strain>
    </source>
</reference>
<keyword evidence="7" id="KW-0449">Lipoprotein</keyword>
<dbReference type="Pfam" id="PF04826">
    <property type="entry name" value="Arm_2"/>
    <property type="match status" value="1"/>
</dbReference>
<evidence type="ECO:0000256" key="3">
    <source>
        <dbReference type="ARBA" id="ARBA00010553"/>
    </source>
</evidence>
<dbReference type="RefSeq" id="XP_004344721.1">
    <property type="nucleotide sequence ID" value="XM_004344671.1"/>
</dbReference>
<dbReference type="InterPro" id="IPR006911">
    <property type="entry name" value="ARM-rpt_dom"/>
</dbReference>
<dbReference type="SMART" id="SM00185">
    <property type="entry name" value="ARM"/>
    <property type="match status" value="3"/>
</dbReference>
<keyword evidence="5" id="KW-0677">Repeat</keyword>
<organism evidence="12 13">
    <name type="scientific">Acanthamoeba castellanii (strain ATCC 30010 / Neff)</name>
    <dbReference type="NCBI Taxonomy" id="1257118"/>
    <lineage>
        <taxon>Eukaryota</taxon>
        <taxon>Amoebozoa</taxon>
        <taxon>Discosea</taxon>
        <taxon>Longamoebia</taxon>
        <taxon>Centramoebida</taxon>
        <taxon>Acanthamoebidae</taxon>
        <taxon>Acanthamoeba</taxon>
    </lineage>
</organism>
<protein>
    <recommendedName>
        <fullName evidence="8">Vacuolar protein 8</fullName>
    </recommendedName>
</protein>
<evidence type="ECO:0000256" key="5">
    <source>
        <dbReference type="ARBA" id="ARBA00022737"/>
    </source>
</evidence>
<dbReference type="InterPro" id="IPR016024">
    <property type="entry name" value="ARM-type_fold"/>
</dbReference>
<dbReference type="GO" id="GO:0005774">
    <property type="term" value="C:vacuolar membrane"/>
    <property type="evidence" value="ECO:0007669"/>
    <property type="project" value="UniProtKB-SubCell"/>
</dbReference>
<evidence type="ECO:0000256" key="9">
    <source>
        <dbReference type="PROSITE-ProRule" id="PRU00259"/>
    </source>
</evidence>
<name>L8H8C8_ACACF</name>
<sequence>MDTRAVAVPTSVVVSTQASSSSSSSSSWWPLSTKGWLIVGGAVVSGLVLYLLRRRTRAANAWQSPPGEYDDILKSLRSSEPQQTVALKQLYEYSRYPKKHDSIRQTGVLEILLQILAQHPDNDVLLLHLTRVVANLAINEENRLVLGRASTVSDLFYLLEHTEDRIKEHILRCLLNLSLEDVIEDVIRETGGLKQLTEMFASPHTSPSVLFQTTRVLINLVHNANNRALTTQEGLVQQAVQRLTASATVENIDFCLRLLNLVGLFAVDCAPEVLAQIATKETAEAFNNLLSLSQSVDHVSTVLQATLKILARKHTQPQEVQPFIDALIEKTGPQPSGLEHVVAFYKNSDGPVLELARHVLADLAENNEKATSAINEIDPALLSLGSSPSTTDSADERAS</sequence>
<dbReference type="PANTHER" id="PTHR47249">
    <property type="entry name" value="VACUOLAR PROTEIN 8"/>
    <property type="match status" value="1"/>
</dbReference>
<dbReference type="GeneID" id="14921851"/>
<proteinExistence type="inferred from homology"/>
<comment type="subcellular location">
    <subcellularLocation>
        <location evidence="1">Vacuole membrane</location>
        <topology evidence="1">Lipid-anchor</topology>
    </subcellularLocation>
</comment>
<gene>
    <name evidence="12" type="ORF">ACA1_279600</name>
</gene>
<evidence type="ECO:0000256" key="4">
    <source>
        <dbReference type="ARBA" id="ARBA00022554"/>
    </source>
</evidence>
<dbReference type="AlphaFoldDB" id="L8H8C8"/>
<keyword evidence="10" id="KW-0812">Transmembrane</keyword>
<evidence type="ECO:0000256" key="10">
    <source>
        <dbReference type="SAM" id="Phobius"/>
    </source>
</evidence>
<keyword evidence="4" id="KW-0926">Vacuole</keyword>
<evidence type="ECO:0000259" key="11">
    <source>
        <dbReference type="Pfam" id="PF04826"/>
    </source>
</evidence>
<evidence type="ECO:0000256" key="8">
    <source>
        <dbReference type="ARBA" id="ARBA00026209"/>
    </source>
</evidence>
<dbReference type="GO" id="GO:0071562">
    <property type="term" value="P:nucleus-vacuole junction assembly"/>
    <property type="evidence" value="ECO:0007669"/>
    <property type="project" value="InterPro"/>
</dbReference>